<dbReference type="InterPro" id="IPR017441">
    <property type="entry name" value="Protein_kinase_ATP_BS"/>
</dbReference>
<dbReference type="GO" id="GO:0005524">
    <property type="term" value="F:ATP binding"/>
    <property type="evidence" value="ECO:0007669"/>
    <property type="project" value="UniProtKB-UniRule"/>
</dbReference>
<dbReference type="SMART" id="SM00220">
    <property type="entry name" value="S_TKc"/>
    <property type="match status" value="1"/>
</dbReference>
<dbReference type="PROSITE" id="PS00108">
    <property type="entry name" value="PROTEIN_KINASE_ST"/>
    <property type="match status" value="1"/>
</dbReference>
<dbReference type="Gene3D" id="1.10.510.10">
    <property type="entry name" value="Transferase(Phosphotransferase) domain 1"/>
    <property type="match status" value="1"/>
</dbReference>
<feature type="binding site" evidence="10">
    <location>
        <position position="78"/>
    </location>
    <ligand>
        <name>ATP</name>
        <dbReference type="ChEBI" id="CHEBI:30616"/>
    </ligand>
</feature>
<comment type="catalytic activity">
    <reaction evidence="9">
        <text>L-seryl-[protein] + ATP = O-phospho-L-seryl-[protein] + ADP + H(+)</text>
        <dbReference type="Rhea" id="RHEA:17989"/>
        <dbReference type="Rhea" id="RHEA-COMP:9863"/>
        <dbReference type="Rhea" id="RHEA-COMP:11604"/>
        <dbReference type="ChEBI" id="CHEBI:15378"/>
        <dbReference type="ChEBI" id="CHEBI:29999"/>
        <dbReference type="ChEBI" id="CHEBI:30616"/>
        <dbReference type="ChEBI" id="CHEBI:83421"/>
        <dbReference type="ChEBI" id="CHEBI:456216"/>
        <dbReference type="EC" id="2.7.12.2"/>
    </reaction>
</comment>
<dbReference type="FunFam" id="3.30.200.20:FF:000341">
    <property type="entry name" value="MAP kinase kinase PBS2"/>
    <property type="match status" value="1"/>
</dbReference>
<evidence type="ECO:0000256" key="6">
    <source>
        <dbReference type="ARBA" id="ARBA00022840"/>
    </source>
</evidence>
<evidence type="ECO:0000256" key="4">
    <source>
        <dbReference type="ARBA" id="ARBA00022741"/>
    </source>
</evidence>
<evidence type="ECO:0000256" key="10">
    <source>
        <dbReference type="PROSITE-ProRule" id="PRU10141"/>
    </source>
</evidence>
<keyword evidence="3" id="KW-0808">Transferase</keyword>
<evidence type="ECO:0000256" key="7">
    <source>
        <dbReference type="ARBA" id="ARBA00038035"/>
    </source>
</evidence>
<keyword evidence="6 10" id="KW-0067">ATP-binding</keyword>
<keyword evidence="5" id="KW-0418">Kinase</keyword>
<dbReference type="PANTHER" id="PTHR48013">
    <property type="entry name" value="DUAL SPECIFICITY MITOGEN-ACTIVATED PROTEIN KINASE KINASE 5-RELATED"/>
    <property type="match status" value="1"/>
</dbReference>
<gene>
    <name evidence="13" type="ORF">CANCADRAFT_26957</name>
</gene>
<dbReference type="Proteomes" id="UP000095023">
    <property type="component" value="Unassembled WGS sequence"/>
</dbReference>
<dbReference type="Gene3D" id="3.30.200.20">
    <property type="entry name" value="Phosphorylase Kinase, domain 1"/>
    <property type="match status" value="1"/>
</dbReference>
<evidence type="ECO:0000256" key="9">
    <source>
        <dbReference type="ARBA" id="ARBA00049014"/>
    </source>
</evidence>
<dbReference type="OrthoDB" id="10252354at2759"/>
<dbReference type="GO" id="GO:0004708">
    <property type="term" value="F:MAP kinase kinase activity"/>
    <property type="evidence" value="ECO:0007669"/>
    <property type="project" value="UniProtKB-EC"/>
</dbReference>
<dbReference type="GO" id="GO:0010971">
    <property type="term" value="P:positive regulation of G2/M transition of mitotic cell cycle"/>
    <property type="evidence" value="ECO:0007669"/>
    <property type="project" value="EnsemblFungi"/>
</dbReference>
<accession>A0A1E4TCT4</accession>
<evidence type="ECO:0000259" key="12">
    <source>
        <dbReference type="PROSITE" id="PS50011"/>
    </source>
</evidence>
<dbReference type="InterPro" id="IPR000719">
    <property type="entry name" value="Prot_kinase_dom"/>
</dbReference>
<dbReference type="GO" id="GO:0005737">
    <property type="term" value="C:cytoplasm"/>
    <property type="evidence" value="ECO:0007669"/>
    <property type="project" value="EnsemblFungi"/>
</dbReference>
<dbReference type="GO" id="GO:1990315">
    <property type="term" value="C:Mcs4 RR-MAPKKK complex"/>
    <property type="evidence" value="ECO:0007669"/>
    <property type="project" value="EnsemblFungi"/>
</dbReference>
<dbReference type="EMBL" id="KV453843">
    <property type="protein sequence ID" value="ODV89458.1"/>
    <property type="molecule type" value="Genomic_DNA"/>
</dbReference>
<evidence type="ECO:0000313" key="13">
    <source>
        <dbReference type="EMBL" id="ODV89458.1"/>
    </source>
</evidence>
<dbReference type="EC" id="2.7.12.2" evidence="8"/>
<dbReference type="InterPro" id="IPR011009">
    <property type="entry name" value="Kinase-like_dom_sf"/>
</dbReference>
<dbReference type="PROSITE" id="PS50011">
    <property type="entry name" value="PROTEIN_KINASE_DOM"/>
    <property type="match status" value="1"/>
</dbReference>
<evidence type="ECO:0000256" key="5">
    <source>
        <dbReference type="ARBA" id="ARBA00022777"/>
    </source>
</evidence>
<keyword evidence="2" id="KW-0597">Phosphoprotein</keyword>
<dbReference type="PROSITE" id="PS00107">
    <property type="entry name" value="PROTEIN_KINASE_ATP"/>
    <property type="match status" value="1"/>
</dbReference>
<evidence type="ECO:0000313" key="14">
    <source>
        <dbReference type="Proteomes" id="UP000095023"/>
    </source>
</evidence>
<dbReference type="GO" id="GO:0071474">
    <property type="term" value="P:cellular hyperosmotic response"/>
    <property type="evidence" value="ECO:0007669"/>
    <property type="project" value="TreeGrafter"/>
</dbReference>
<evidence type="ECO:0000256" key="2">
    <source>
        <dbReference type="ARBA" id="ARBA00022553"/>
    </source>
</evidence>
<evidence type="ECO:0000256" key="3">
    <source>
        <dbReference type="ARBA" id="ARBA00022679"/>
    </source>
</evidence>
<sequence length="334" mass="37226">MKVENHFAEFAQYFDLQKGHLNFDGHAVVHSAGVDFSGGSSFRISAEDFEEREVLGSGNYGTVFKVLHKPTKVNMALKEIRLELDKNRLEAIVNELEILNRCHSPNIVQFFGAFFIEGGVYICMEYMDAGSLASLYHSGIDEPYLAKIALAVVKGLSYLKKEHNVMHRDIKPTNILLSTTGEIKLCDFGVSKKLVASLARTNIGCQPYMAPERIFTGNNADGSSSISTYNVQADVWSLGLSLLEAAIGKYPYLPEVTSSIFAQLTAIVRDDSPELPADRFSKEAVDFCALCLKKDSTLRPSYSQLLEHAWLVKYTEIDVNMVDFVLDRLNKTKT</sequence>
<dbReference type="SUPFAM" id="SSF56112">
    <property type="entry name" value="Protein kinase-like (PK-like)"/>
    <property type="match status" value="1"/>
</dbReference>
<dbReference type="Pfam" id="PF00069">
    <property type="entry name" value="Pkinase"/>
    <property type="match status" value="1"/>
</dbReference>
<feature type="domain" description="Protein kinase" evidence="12">
    <location>
        <begin position="49"/>
        <end position="311"/>
    </location>
</feature>
<keyword evidence="1 11" id="KW-0723">Serine/threonine-protein kinase</keyword>
<protein>
    <recommendedName>
        <fullName evidence="8">mitogen-activated protein kinase kinase</fullName>
        <ecNumber evidence="8">2.7.12.2</ecNumber>
    </recommendedName>
</protein>
<dbReference type="GO" id="GO:0004674">
    <property type="term" value="F:protein serine/threonine kinase activity"/>
    <property type="evidence" value="ECO:0007669"/>
    <property type="project" value="UniProtKB-KW"/>
</dbReference>
<organism evidence="13 14">
    <name type="scientific">Tortispora caseinolytica NRRL Y-17796</name>
    <dbReference type="NCBI Taxonomy" id="767744"/>
    <lineage>
        <taxon>Eukaryota</taxon>
        <taxon>Fungi</taxon>
        <taxon>Dikarya</taxon>
        <taxon>Ascomycota</taxon>
        <taxon>Saccharomycotina</taxon>
        <taxon>Trigonopsidomycetes</taxon>
        <taxon>Trigonopsidales</taxon>
        <taxon>Trigonopsidaceae</taxon>
        <taxon>Tortispora</taxon>
    </lineage>
</organism>
<name>A0A1E4TCT4_9ASCO</name>
<dbReference type="InterPro" id="IPR008271">
    <property type="entry name" value="Ser/Thr_kinase_AS"/>
</dbReference>
<evidence type="ECO:0000256" key="1">
    <source>
        <dbReference type="ARBA" id="ARBA00022527"/>
    </source>
</evidence>
<keyword evidence="4 10" id="KW-0547">Nucleotide-binding</keyword>
<proteinExistence type="inferred from homology"/>
<evidence type="ECO:0000256" key="8">
    <source>
        <dbReference type="ARBA" id="ARBA00038999"/>
    </source>
</evidence>
<dbReference type="AlphaFoldDB" id="A0A1E4TCT4"/>
<dbReference type="GO" id="GO:0038066">
    <property type="term" value="P:p38MAPK cascade"/>
    <property type="evidence" value="ECO:0007669"/>
    <property type="project" value="EnsemblFungi"/>
</dbReference>
<reference evidence="14" key="1">
    <citation type="submission" date="2016-02" db="EMBL/GenBank/DDBJ databases">
        <title>Comparative genomics of biotechnologically important yeasts.</title>
        <authorList>
            <consortium name="DOE Joint Genome Institute"/>
            <person name="Riley R."/>
            <person name="Haridas S."/>
            <person name="Wolfe K.H."/>
            <person name="Lopes M.R."/>
            <person name="Hittinger C.T."/>
            <person name="Goker M."/>
            <person name="Salamov A."/>
            <person name="Wisecaver J."/>
            <person name="Long T.M."/>
            <person name="Aerts A.L."/>
            <person name="Barry K."/>
            <person name="Choi C."/>
            <person name="Clum A."/>
            <person name="Coughlan A.Y."/>
            <person name="Deshpande S."/>
            <person name="Douglass A.P."/>
            <person name="Hanson S.J."/>
            <person name="Klenk H.-P."/>
            <person name="Labutti K."/>
            <person name="Lapidus A."/>
            <person name="Lindquist E."/>
            <person name="Lipzen A."/>
            <person name="Meier-Kolthoff J.P."/>
            <person name="Ohm R.A."/>
            <person name="Otillar R.P."/>
            <person name="Pangilinan J."/>
            <person name="Peng Y."/>
            <person name="Rokas A."/>
            <person name="Rosa C.A."/>
            <person name="Scheuner C."/>
            <person name="Sibirny A.A."/>
            <person name="Slot J.C."/>
            <person name="Stielow J.B."/>
            <person name="Sun H."/>
            <person name="Kurtzman C.P."/>
            <person name="Blackwell M."/>
            <person name="Jeffries T.W."/>
            <person name="Grigoriev I.V."/>
        </authorList>
    </citation>
    <scope>NUCLEOTIDE SEQUENCE [LARGE SCALE GENOMIC DNA]</scope>
    <source>
        <strain evidence="14">NRRL Y-17796</strain>
    </source>
</reference>
<keyword evidence="14" id="KW-1185">Reference proteome</keyword>
<dbReference type="GO" id="GO:0005634">
    <property type="term" value="C:nucleus"/>
    <property type="evidence" value="ECO:0007669"/>
    <property type="project" value="EnsemblFungi"/>
</dbReference>
<dbReference type="PANTHER" id="PTHR48013:SF25">
    <property type="entry name" value="MAP KINASE KINASE PBS2"/>
    <property type="match status" value="1"/>
</dbReference>
<comment type="similarity">
    <text evidence="7">Belongs to the protein kinase superfamily. STE Ser/Thr protein kinase family. MAP kinase kinase subfamily.</text>
</comment>
<evidence type="ECO:0000256" key="11">
    <source>
        <dbReference type="RuleBase" id="RU000304"/>
    </source>
</evidence>